<dbReference type="AlphaFoldDB" id="A0A1A8VIV7"/>
<accession>A0A1A8VIV7</accession>
<evidence type="ECO:0000313" key="3">
    <source>
        <dbReference type="EMBL" id="SBS80397.1"/>
    </source>
</evidence>
<dbReference type="EMBL" id="FLQU01000077">
    <property type="protein sequence ID" value="SBS80397.1"/>
    <property type="molecule type" value="Genomic_DNA"/>
</dbReference>
<feature type="region of interest" description="Disordered" evidence="1">
    <location>
        <begin position="201"/>
        <end position="226"/>
    </location>
</feature>
<feature type="compositionally biased region" description="Basic and acidic residues" evidence="1">
    <location>
        <begin position="212"/>
        <end position="225"/>
    </location>
</feature>
<organism evidence="3 4">
    <name type="scientific">Plasmodium ovale curtisi</name>
    <dbReference type="NCBI Taxonomy" id="864141"/>
    <lineage>
        <taxon>Eukaryota</taxon>
        <taxon>Sar</taxon>
        <taxon>Alveolata</taxon>
        <taxon>Apicomplexa</taxon>
        <taxon>Aconoidasida</taxon>
        <taxon>Haemosporida</taxon>
        <taxon>Plasmodiidae</taxon>
        <taxon>Plasmodium</taxon>
        <taxon>Plasmodium (Plasmodium)</taxon>
    </lineage>
</organism>
<evidence type="ECO:0000256" key="2">
    <source>
        <dbReference type="SAM" id="SignalP"/>
    </source>
</evidence>
<feature type="signal peptide" evidence="2">
    <location>
        <begin position="1"/>
        <end position="21"/>
    </location>
</feature>
<feature type="region of interest" description="Disordered" evidence="1">
    <location>
        <begin position="28"/>
        <end position="100"/>
    </location>
</feature>
<evidence type="ECO:0000313" key="4">
    <source>
        <dbReference type="Proteomes" id="UP000078560"/>
    </source>
</evidence>
<sequence>MKLTSFLCFSLLVSLLLCTRGSPQIGKRAGALESEGSPPSDAHPEGNGEKHERVEVDGEQHERVEVDGEQHERVEVDGEQHERVEVDGEQDERVEVDGEQHERVGVDGEQYEHVEEKGEEDEYVEADKEILSLFPDPDELYDFLVNEQIGKNTGDGKNEKMMSRENFHKLYKSALEHFDVDGYFFLMNQILNKDYGERFSQKRKRSSNESYPHCDKGKNTQDKLMGRRKKEMKKQVISPIVQYPGGPIRATYGSNLSRWMKNSLEEVETFDSLKEPGLMNMLIQSLTMVKGFIQSVASSVIDIVPPLIPPPVWINRPLPCLPMVTGKNCLGSILYPITAAEFVTADVNDSIMNGIIASFPSKYASKIGKTSEIQYKICSMAYLGMYCASIFPICWLPIGLKVAETMSICFPQCLATLIACPGFWIDDIEGPCSNTSVPPFCSFSIFVNQKIVPPQLTSYDDSHTYPSTCPSKDDDYDIPDELYEHDMDVEKKQRDIFLKEKNSYTNVTLPIYTDLVTDIYDKEITSPKTLETCHCMEIIHLCRRHFALPVVASHLHGSARGRGGDRGAGLLVDSLFHSRHEEPIKLSRMQSRCCKQCKPIWKILFPKKRVIDLRDSPVFPQKAKFLSGLLLR</sequence>
<name>A0A1A8VIV7_PLAOA</name>
<reference evidence="4" key="1">
    <citation type="submission" date="2016-05" db="EMBL/GenBank/DDBJ databases">
        <authorList>
            <person name="Naeem Raeece"/>
        </authorList>
    </citation>
    <scope>NUCLEOTIDE SEQUENCE [LARGE SCALE GENOMIC DNA]</scope>
</reference>
<dbReference type="Proteomes" id="UP000078560">
    <property type="component" value="Unassembled WGS sequence"/>
</dbReference>
<proteinExistence type="predicted"/>
<gene>
    <name evidence="3" type="ORF">POVCU2_0005220</name>
</gene>
<keyword evidence="2" id="KW-0732">Signal</keyword>
<evidence type="ECO:0000256" key="1">
    <source>
        <dbReference type="SAM" id="MobiDB-lite"/>
    </source>
</evidence>
<feature type="compositionally biased region" description="Basic and acidic residues" evidence="1">
    <location>
        <begin position="42"/>
        <end position="100"/>
    </location>
</feature>
<feature type="chain" id="PRO_5008380538" evidence="2">
    <location>
        <begin position="22"/>
        <end position="632"/>
    </location>
</feature>
<protein>
    <submittedName>
        <fullName evidence="3">Uncharacterized protein</fullName>
    </submittedName>
</protein>